<dbReference type="KEGG" id="gtr:GLOTRDRAFT_112488"/>
<dbReference type="EMBL" id="KB469311">
    <property type="protein sequence ID" value="EPQ51333.1"/>
    <property type="molecule type" value="Genomic_DNA"/>
</dbReference>
<dbReference type="PROSITE" id="PS50089">
    <property type="entry name" value="ZF_RING_2"/>
    <property type="match status" value="1"/>
</dbReference>
<keyword evidence="6" id="KW-1185">Reference proteome</keyword>
<keyword evidence="2" id="KW-0175">Coiled coil</keyword>
<evidence type="ECO:0000256" key="2">
    <source>
        <dbReference type="SAM" id="Coils"/>
    </source>
</evidence>
<evidence type="ECO:0000259" key="4">
    <source>
        <dbReference type="PROSITE" id="PS50089"/>
    </source>
</evidence>
<evidence type="ECO:0000256" key="3">
    <source>
        <dbReference type="SAM" id="MobiDB-lite"/>
    </source>
</evidence>
<feature type="compositionally biased region" description="Pro residues" evidence="3">
    <location>
        <begin position="294"/>
        <end position="304"/>
    </location>
</feature>
<dbReference type="SUPFAM" id="SSF57850">
    <property type="entry name" value="RING/U-box"/>
    <property type="match status" value="1"/>
</dbReference>
<dbReference type="Proteomes" id="UP000030669">
    <property type="component" value="Unassembled WGS sequence"/>
</dbReference>
<gene>
    <name evidence="5" type="ORF">GLOTRDRAFT_112488</name>
</gene>
<dbReference type="AlphaFoldDB" id="S7PV20"/>
<proteinExistence type="predicted"/>
<dbReference type="eggNOG" id="ENOG502SHEW">
    <property type="taxonomic scope" value="Eukaryota"/>
</dbReference>
<feature type="compositionally biased region" description="Low complexity" evidence="3">
    <location>
        <begin position="305"/>
        <end position="325"/>
    </location>
</feature>
<feature type="compositionally biased region" description="Pro residues" evidence="3">
    <location>
        <begin position="346"/>
        <end position="359"/>
    </location>
</feature>
<keyword evidence="1" id="KW-0479">Metal-binding</keyword>
<name>S7PV20_GLOTA</name>
<dbReference type="RefSeq" id="XP_007870303.1">
    <property type="nucleotide sequence ID" value="XM_007872112.1"/>
</dbReference>
<dbReference type="OrthoDB" id="6105938at2759"/>
<dbReference type="OMA" id="LCLNCCN"/>
<feature type="compositionally biased region" description="Low complexity" evidence="3">
    <location>
        <begin position="246"/>
        <end position="270"/>
    </location>
</feature>
<accession>S7PV20</accession>
<evidence type="ECO:0000313" key="6">
    <source>
        <dbReference type="Proteomes" id="UP000030669"/>
    </source>
</evidence>
<dbReference type="HOGENOM" id="CLU_045015_0_0_1"/>
<dbReference type="GeneID" id="19299554"/>
<protein>
    <recommendedName>
        <fullName evidence="4">RING-type domain-containing protein</fullName>
    </recommendedName>
</protein>
<keyword evidence="1" id="KW-0862">Zinc</keyword>
<feature type="compositionally biased region" description="Polar residues" evidence="3">
    <location>
        <begin position="419"/>
        <end position="435"/>
    </location>
</feature>
<dbReference type="GO" id="GO:0008270">
    <property type="term" value="F:zinc ion binding"/>
    <property type="evidence" value="ECO:0007669"/>
    <property type="project" value="UniProtKB-KW"/>
</dbReference>
<organism evidence="5 6">
    <name type="scientific">Gloeophyllum trabeum (strain ATCC 11539 / FP-39264 / Madison 617)</name>
    <name type="common">Brown rot fungus</name>
    <dbReference type="NCBI Taxonomy" id="670483"/>
    <lineage>
        <taxon>Eukaryota</taxon>
        <taxon>Fungi</taxon>
        <taxon>Dikarya</taxon>
        <taxon>Basidiomycota</taxon>
        <taxon>Agaricomycotina</taxon>
        <taxon>Agaricomycetes</taxon>
        <taxon>Gloeophyllales</taxon>
        <taxon>Gloeophyllaceae</taxon>
        <taxon>Gloeophyllum</taxon>
    </lineage>
</organism>
<feature type="compositionally biased region" description="Polar residues" evidence="3">
    <location>
        <begin position="333"/>
        <end position="344"/>
    </location>
</feature>
<keyword evidence="1" id="KW-0863">Zinc-finger</keyword>
<reference evidence="5 6" key="1">
    <citation type="journal article" date="2012" name="Science">
        <title>The Paleozoic origin of enzymatic lignin decomposition reconstructed from 31 fungal genomes.</title>
        <authorList>
            <person name="Floudas D."/>
            <person name="Binder M."/>
            <person name="Riley R."/>
            <person name="Barry K."/>
            <person name="Blanchette R.A."/>
            <person name="Henrissat B."/>
            <person name="Martinez A.T."/>
            <person name="Otillar R."/>
            <person name="Spatafora J.W."/>
            <person name="Yadav J.S."/>
            <person name="Aerts A."/>
            <person name="Benoit I."/>
            <person name="Boyd A."/>
            <person name="Carlson A."/>
            <person name="Copeland A."/>
            <person name="Coutinho P.M."/>
            <person name="de Vries R.P."/>
            <person name="Ferreira P."/>
            <person name="Findley K."/>
            <person name="Foster B."/>
            <person name="Gaskell J."/>
            <person name="Glotzer D."/>
            <person name="Gorecki P."/>
            <person name="Heitman J."/>
            <person name="Hesse C."/>
            <person name="Hori C."/>
            <person name="Igarashi K."/>
            <person name="Jurgens J.A."/>
            <person name="Kallen N."/>
            <person name="Kersten P."/>
            <person name="Kohler A."/>
            <person name="Kuees U."/>
            <person name="Kumar T.K.A."/>
            <person name="Kuo A."/>
            <person name="LaButti K."/>
            <person name="Larrondo L.F."/>
            <person name="Lindquist E."/>
            <person name="Ling A."/>
            <person name="Lombard V."/>
            <person name="Lucas S."/>
            <person name="Lundell T."/>
            <person name="Martin R."/>
            <person name="McLaughlin D.J."/>
            <person name="Morgenstern I."/>
            <person name="Morin E."/>
            <person name="Murat C."/>
            <person name="Nagy L.G."/>
            <person name="Nolan M."/>
            <person name="Ohm R.A."/>
            <person name="Patyshakuliyeva A."/>
            <person name="Rokas A."/>
            <person name="Ruiz-Duenas F.J."/>
            <person name="Sabat G."/>
            <person name="Salamov A."/>
            <person name="Samejima M."/>
            <person name="Schmutz J."/>
            <person name="Slot J.C."/>
            <person name="St John F."/>
            <person name="Stenlid J."/>
            <person name="Sun H."/>
            <person name="Sun S."/>
            <person name="Syed K."/>
            <person name="Tsang A."/>
            <person name="Wiebenga A."/>
            <person name="Young D."/>
            <person name="Pisabarro A."/>
            <person name="Eastwood D.C."/>
            <person name="Martin F."/>
            <person name="Cullen D."/>
            <person name="Grigoriev I.V."/>
            <person name="Hibbett D.S."/>
        </authorList>
    </citation>
    <scope>NUCLEOTIDE SEQUENCE [LARGE SCALE GENOMIC DNA]</scope>
    <source>
        <strain evidence="5 6">ATCC 11539</strain>
    </source>
</reference>
<feature type="region of interest" description="Disordered" evidence="3">
    <location>
        <begin position="240"/>
        <end position="435"/>
    </location>
</feature>
<dbReference type="Gene3D" id="3.30.40.10">
    <property type="entry name" value="Zinc/RING finger domain, C3HC4 (zinc finger)"/>
    <property type="match status" value="1"/>
</dbReference>
<feature type="domain" description="RING-type" evidence="4">
    <location>
        <begin position="10"/>
        <end position="56"/>
    </location>
</feature>
<evidence type="ECO:0000313" key="5">
    <source>
        <dbReference type="EMBL" id="EPQ51333.1"/>
    </source>
</evidence>
<sequence length="435" mass="46437">MLTFNTGSVCDVCAEEYGTQRRPHSIACGHVLCGPCCNAIVEKTSPRLSPVCPFCREQFTRDSIRLIRVDFASSSGASTPRRPLTSLEANDIQAGEETILYERRSGTKSPPVEPAVKEKQLEAKVAWVAGKKCTVDEVRDLLKELKIWLQAEAANTQPSSLQLSAALLHAILANHCAHAEANRAAKATEANLRAQIDDLQMSKTKLQAELERQKSALAQKTQECTSLRVELNKMRTSRAGSVLGISTAPSSTYSSSTSSTATSRPTSMSPLSPPLVSPTSPTATGKTATSPIQAYPPHPYPSLPRPLSSSASASASATSRSTSLHHQLLQAHFRTSTPANSNSHPVSPPTPKPPVPPKPSGFIDPAKPTPSPAPTRLTRSTSDETRKMHQRWIPPVSAERSHSRSSSGSFGGSAGLSRTGSIAASSMNQRYTVSS</sequence>
<feature type="coiled-coil region" evidence="2">
    <location>
        <begin position="182"/>
        <end position="230"/>
    </location>
</feature>
<dbReference type="InterPro" id="IPR001841">
    <property type="entry name" value="Znf_RING"/>
</dbReference>
<evidence type="ECO:0000256" key="1">
    <source>
        <dbReference type="PROSITE-ProRule" id="PRU00175"/>
    </source>
</evidence>
<dbReference type="InterPro" id="IPR013083">
    <property type="entry name" value="Znf_RING/FYVE/PHD"/>
</dbReference>